<proteinExistence type="predicted"/>
<keyword evidence="2" id="KW-1133">Transmembrane helix</keyword>
<dbReference type="AlphaFoldDB" id="M0P1B8"/>
<dbReference type="EMBL" id="AOJG01000006">
    <property type="protein sequence ID" value="EMA63876.1"/>
    <property type="molecule type" value="Genomic_DNA"/>
</dbReference>
<dbReference type="STRING" id="1227482.C469_01954"/>
<dbReference type="PATRIC" id="fig|1227482.3.peg.400"/>
<keyword evidence="4" id="KW-1185">Reference proteome</keyword>
<reference evidence="3 4" key="1">
    <citation type="journal article" date="2014" name="PLoS Genet.">
        <title>Phylogenetically driven sequencing of extremely halophilic archaea reveals strategies for static and dynamic osmo-response.</title>
        <authorList>
            <person name="Becker E.A."/>
            <person name="Seitzer P.M."/>
            <person name="Tritt A."/>
            <person name="Larsen D."/>
            <person name="Krusor M."/>
            <person name="Yao A.I."/>
            <person name="Wu D."/>
            <person name="Madern D."/>
            <person name="Eisen J.A."/>
            <person name="Darling A.E."/>
            <person name="Facciotti M.T."/>
        </authorList>
    </citation>
    <scope>NUCLEOTIDE SEQUENCE [LARGE SCALE GENOMIC DNA]</scope>
    <source>
        <strain evidence="3 4">DSM 21995</strain>
    </source>
</reference>
<evidence type="ECO:0000313" key="3">
    <source>
        <dbReference type="EMBL" id="EMA63876.1"/>
    </source>
</evidence>
<feature type="region of interest" description="Disordered" evidence="1">
    <location>
        <begin position="1"/>
        <end position="54"/>
    </location>
</feature>
<evidence type="ECO:0000256" key="1">
    <source>
        <dbReference type="SAM" id="MobiDB-lite"/>
    </source>
</evidence>
<evidence type="ECO:0000256" key="2">
    <source>
        <dbReference type="SAM" id="Phobius"/>
    </source>
</evidence>
<dbReference type="RefSeq" id="WP_008003361.1">
    <property type="nucleotide sequence ID" value="NZ_AOJG01000006.1"/>
</dbReference>
<feature type="transmembrane region" description="Helical" evidence="2">
    <location>
        <begin position="86"/>
        <end position="113"/>
    </location>
</feature>
<keyword evidence="2" id="KW-0812">Transmembrane</keyword>
<gene>
    <name evidence="3" type="ORF">C469_01954</name>
</gene>
<protein>
    <submittedName>
        <fullName evidence="3">Uncharacterized protein</fullName>
    </submittedName>
</protein>
<feature type="compositionally biased region" description="Low complexity" evidence="1">
    <location>
        <begin position="36"/>
        <end position="54"/>
    </location>
</feature>
<organism evidence="3 4">
    <name type="scientific">Halorubrum lipolyticum DSM 21995</name>
    <dbReference type="NCBI Taxonomy" id="1227482"/>
    <lineage>
        <taxon>Archaea</taxon>
        <taxon>Methanobacteriati</taxon>
        <taxon>Methanobacteriota</taxon>
        <taxon>Stenosarchaea group</taxon>
        <taxon>Halobacteria</taxon>
        <taxon>Halobacteriales</taxon>
        <taxon>Haloferacaceae</taxon>
        <taxon>Halorubrum</taxon>
    </lineage>
</organism>
<name>M0P1B8_9EURY</name>
<evidence type="ECO:0000313" key="4">
    <source>
        <dbReference type="Proteomes" id="UP000011650"/>
    </source>
</evidence>
<feature type="compositionally biased region" description="Basic residues" evidence="1">
    <location>
        <begin position="13"/>
        <end position="25"/>
    </location>
</feature>
<keyword evidence="2" id="KW-0472">Membrane</keyword>
<accession>M0P1B8</accession>
<comment type="caution">
    <text evidence="3">The sequence shown here is derived from an EMBL/GenBank/DDBJ whole genome shotgun (WGS) entry which is preliminary data.</text>
</comment>
<feature type="compositionally biased region" description="Basic and acidic residues" evidence="1">
    <location>
        <begin position="1"/>
        <end position="12"/>
    </location>
</feature>
<dbReference type="Proteomes" id="UP000011650">
    <property type="component" value="Unassembled WGS sequence"/>
</dbReference>
<sequence length="120" mass="12827">MRRRDDPIERRRPTNRRRYPTNRRRQSSDRERSRPPRGSGRSRSGLASRSAASPLAVPGATLVALTAVTALAVARAARWPIREWSLALAALVAVGGCLLGTVGVAHVAAGLAARRVGAGR</sequence>